<feature type="region of interest" description="Disordered" evidence="1">
    <location>
        <begin position="1"/>
        <end position="49"/>
    </location>
</feature>
<reference evidence="2 3" key="1">
    <citation type="submission" date="2023-12" db="EMBL/GenBank/DDBJ databases">
        <title>A high-quality genome assembly for Dillenia turbinata (Dilleniales).</title>
        <authorList>
            <person name="Chanderbali A."/>
        </authorList>
    </citation>
    <scope>NUCLEOTIDE SEQUENCE [LARGE SCALE GENOMIC DNA]</scope>
    <source>
        <strain evidence="2">LSX21</strain>
        <tissue evidence="2">Leaf</tissue>
    </source>
</reference>
<dbReference type="EMBL" id="JBAMMX010000014">
    <property type="protein sequence ID" value="KAK6928096.1"/>
    <property type="molecule type" value="Genomic_DNA"/>
</dbReference>
<keyword evidence="3" id="KW-1185">Reference proteome</keyword>
<accession>A0AAN8Z7T9</accession>
<dbReference type="PANTHER" id="PTHR36747:SF1">
    <property type="entry name" value="HYDROXYPROLINE-RICH GLYCOPROTEIN FAMILY PROTEIN"/>
    <property type="match status" value="1"/>
</dbReference>
<dbReference type="AlphaFoldDB" id="A0AAN8Z7T9"/>
<dbReference type="PANTHER" id="PTHR36747">
    <property type="entry name" value="HYDROXYPROLINE-RICH GLYCOPROTEIN FAMILY PROTEIN"/>
    <property type="match status" value="1"/>
</dbReference>
<evidence type="ECO:0000313" key="3">
    <source>
        <dbReference type="Proteomes" id="UP001370490"/>
    </source>
</evidence>
<organism evidence="2 3">
    <name type="scientific">Dillenia turbinata</name>
    <dbReference type="NCBI Taxonomy" id="194707"/>
    <lineage>
        <taxon>Eukaryota</taxon>
        <taxon>Viridiplantae</taxon>
        <taxon>Streptophyta</taxon>
        <taxon>Embryophyta</taxon>
        <taxon>Tracheophyta</taxon>
        <taxon>Spermatophyta</taxon>
        <taxon>Magnoliopsida</taxon>
        <taxon>eudicotyledons</taxon>
        <taxon>Gunneridae</taxon>
        <taxon>Pentapetalae</taxon>
        <taxon>Dilleniales</taxon>
        <taxon>Dilleniaceae</taxon>
        <taxon>Dillenia</taxon>
    </lineage>
</organism>
<evidence type="ECO:0000256" key="1">
    <source>
        <dbReference type="SAM" id="MobiDB-lite"/>
    </source>
</evidence>
<protein>
    <submittedName>
        <fullName evidence="2">Uncharacterized protein</fullName>
    </submittedName>
</protein>
<proteinExistence type="predicted"/>
<feature type="compositionally biased region" description="Polar residues" evidence="1">
    <location>
        <begin position="1"/>
        <end position="25"/>
    </location>
</feature>
<name>A0AAN8Z7T9_9MAGN</name>
<evidence type="ECO:0000313" key="2">
    <source>
        <dbReference type="EMBL" id="KAK6928096.1"/>
    </source>
</evidence>
<sequence>MENENEVNSKTPIQLENTQILENQLTPPPSFQTKEKPKNSGIEFGKNGTPDRLKVPKAFKYSERYTSPTDLMVSPVTKGVLARTRKAGARLPPAFNQIKVQTNGILRNILHLLWQWKAFGDFKCLGKFWF</sequence>
<gene>
    <name evidence="2" type="ORF">RJ641_006687</name>
</gene>
<dbReference type="Proteomes" id="UP001370490">
    <property type="component" value="Unassembled WGS sequence"/>
</dbReference>
<comment type="caution">
    <text evidence="2">The sequence shown here is derived from an EMBL/GenBank/DDBJ whole genome shotgun (WGS) entry which is preliminary data.</text>
</comment>